<gene>
    <name evidence="2" type="ORF">SAMN04488244_1096</name>
</gene>
<reference evidence="3" key="1">
    <citation type="submission" date="2016-10" db="EMBL/GenBank/DDBJ databases">
        <authorList>
            <person name="Varghese N."/>
            <person name="Submissions S."/>
        </authorList>
    </citation>
    <scope>NUCLEOTIDE SEQUENCE [LARGE SCALE GENOMIC DNA]</scope>
    <source>
        <strain evidence="3">CGMCC 1.7062</strain>
    </source>
</reference>
<name>A0A1H5YBV5_9VIBR</name>
<keyword evidence="1" id="KW-1133">Transmembrane helix</keyword>
<proteinExistence type="predicted"/>
<accession>A0A1H5YBV5</accession>
<keyword evidence="1" id="KW-0812">Transmembrane</keyword>
<dbReference type="Proteomes" id="UP000236721">
    <property type="component" value="Unassembled WGS sequence"/>
</dbReference>
<sequence length="95" mass="10384">MEWFNDILETGGEILGGAMDTVGDFSDEWLGVKLGNELDRAESSNPDEQRKYQNDYQERDGNVIAQANPMQNYLLIGAGMLIVGGAVYLALKKGG</sequence>
<evidence type="ECO:0000313" key="3">
    <source>
        <dbReference type="Proteomes" id="UP000236721"/>
    </source>
</evidence>
<evidence type="ECO:0000256" key="1">
    <source>
        <dbReference type="SAM" id="Phobius"/>
    </source>
</evidence>
<keyword evidence="1" id="KW-0472">Membrane</keyword>
<dbReference type="RefSeq" id="WP_103880313.1">
    <property type="nucleotide sequence ID" value="NZ_FNVG01000009.1"/>
</dbReference>
<organism evidence="2 3">
    <name type="scientific">Vibrio hangzhouensis</name>
    <dbReference type="NCBI Taxonomy" id="462991"/>
    <lineage>
        <taxon>Bacteria</taxon>
        <taxon>Pseudomonadati</taxon>
        <taxon>Pseudomonadota</taxon>
        <taxon>Gammaproteobacteria</taxon>
        <taxon>Vibrionales</taxon>
        <taxon>Vibrionaceae</taxon>
        <taxon>Vibrio</taxon>
    </lineage>
</organism>
<keyword evidence="3" id="KW-1185">Reference proteome</keyword>
<dbReference type="OrthoDB" id="5909825at2"/>
<evidence type="ECO:0000313" key="2">
    <source>
        <dbReference type="EMBL" id="SEG21454.1"/>
    </source>
</evidence>
<feature type="transmembrane region" description="Helical" evidence="1">
    <location>
        <begin position="73"/>
        <end position="91"/>
    </location>
</feature>
<dbReference type="EMBL" id="FNVG01000009">
    <property type="protein sequence ID" value="SEG21454.1"/>
    <property type="molecule type" value="Genomic_DNA"/>
</dbReference>
<protein>
    <submittedName>
        <fullName evidence="2">Uncharacterized protein</fullName>
    </submittedName>
</protein>
<dbReference type="AlphaFoldDB" id="A0A1H5YBV5"/>